<keyword evidence="2" id="KW-1133">Transmembrane helix</keyword>
<dbReference type="GO" id="GO:0006310">
    <property type="term" value="P:DNA recombination"/>
    <property type="evidence" value="ECO:0007669"/>
    <property type="project" value="UniProtKB-KW"/>
</dbReference>
<gene>
    <name evidence="3" type="ORF">AX777_22755</name>
</gene>
<sequence>MRRVLERAEASWRIDRSALVIPPQMVVSGREQQNISLVGDDKWLLECAIARPTKAHEACICFGRIADADERELIREYLFLSLNYDSRDNVRGRLGVLKPGSLMQVGNIIRHFLQEVREAGLRLHEIDQPWLDQWLSAKRHLAPATLVYKILCVRRLALYTPSLSFRGIEIAPWGNRSATRIAGYRGGRENVTPRIPEAISAPALRWAMFYVHHGIDDLIARHRIAGINIAARRQRVSPKLSDQRLRAYLDALEASGSGVPATQDGRPAWPEICKASGLGVAVLKARSAMLEKAISQLGTERPGASSGWASMPGTNIAWRSHLPSFSSRYTFIPAIAACYLVIGLLSGMRGEEAAALKRGCLRLMRDEHGKVKGYELVGRIFKTRKNVDGAEHRWTVIEPVARAVLAAIRLQDYLHNSADRTEAPRDDEPLFKPALIRGVGNVQLTAHQSTVYLNYFAKECRRLAEEMAAAAPAEADRILALYHIPDEGDEPWRWRTRQLRRTLAWYIASQPFGVIAGMIQYGHASAMMFEGYAGTSQSGFRSEIEEERRLAQLSDIVEMYEDWKAGINPGGPMRSKLVAEFTSIRNKIGDLPGTVVDDRRRAKMLSNTAVTLHPGYINDCFFYADHALCLKVKGAEAQPAFTRCQPARCPNSVVARRHVLALQSCIADAETMKNGKNISPIQKHAIEAQIDIYRQLLEQVER</sequence>
<feature type="transmembrane region" description="Helical" evidence="2">
    <location>
        <begin position="503"/>
        <end position="522"/>
    </location>
</feature>
<dbReference type="RefSeq" id="WP_048939652.1">
    <property type="nucleotide sequence ID" value="NZ_CAUUIR010000087.1"/>
</dbReference>
<dbReference type="GO" id="GO:0003677">
    <property type="term" value="F:DNA binding"/>
    <property type="evidence" value="ECO:0007669"/>
    <property type="project" value="InterPro"/>
</dbReference>
<dbReference type="GO" id="GO:0015074">
    <property type="term" value="P:DNA integration"/>
    <property type="evidence" value="ECO:0007669"/>
    <property type="project" value="InterPro"/>
</dbReference>
<feature type="transmembrane region" description="Helical" evidence="2">
    <location>
        <begin position="329"/>
        <end position="348"/>
    </location>
</feature>
<name>A0A177JL76_SPHYA</name>
<evidence type="ECO:0000256" key="1">
    <source>
        <dbReference type="ARBA" id="ARBA00023172"/>
    </source>
</evidence>
<reference evidence="3 4" key="1">
    <citation type="submission" date="2016-02" db="EMBL/GenBank/DDBJ databases">
        <authorList>
            <person name="Wen L."/>
            <person name="He K."/>
            <person name="Yang H."/>
        </authorList>
    </citation>
    <scope>NUCLEOTIDE SEQUENCE [LARGE SCALE GENOMIC DNA]</scope>
    <source>
        <strain evidence="3 4">CD09_2</strain>
    </source>
</reference>
<accession>A0A177JL76</accession>
<dbReference type="OrthoDB" id="7431390at2"/>
<evidence type="ECO:0000313" key="4">
    <source>
        <dbReference type="Proteomes" id="UP000077262"/>
    </source>
</evidence>
<proteinExistence type="predicted"/>
<dbReference type="AlphaFoldDB" id="A0A177JL76"/>
<evidence type="ECO:0000313" key="3">
    <source>
        <dbReference type="EMBL" id="OAH40995.1"/>
    </source>
</evidence>
<organism evidence="3 4">
    <name type="scientific">Sphingobium yanoikuyae</name>
    <name type="common">Sphingomonas yanoikuyae</name>
    <dbReference type="NCBI Taxonomy" id="13690"/>
    <lineage>
        <taxon>Bacteria</taxon>
        <taxon>Pseudomonadati</taxon>
        <taxon>Pseudomonadota</taxon>
        <taxon>Alphaproteobacteria</taxon>
        <taxon>Sphingomonadales</taxon>
        <taxon>Sphingomonadaceae</taxon>
        <taxon>Sphingobium</taxon>
    </lineage>
</organism>
<dbReference type="Gene3D" id="1.10.443.10">
    <property type="entry name" value="Intergrase catalytic core"/>
    <property type="match status" value="1"/>
</dbReference>
<keyword evidence="1" id="KW-0233">DNA recombination</keyword>
<keyword evidence="2" id="KW-0472">Membrane</keyword>
<keyword evidence="2" id="KW-0812">Transmembrane</keyword>
<dbReference type="EMBL" id="LSTR01000062">
    <property type="protein sequence ID" value="OAH40995.1"/>
    <property type="molecule type" value="Genomic_DNA"/>
</dbReference>
<evidence type="ECO:0000256" key="2">
    <source>
        <dbReference type="SAM" id="Phobius"/>
    </source>
</evidence>
<evidence type="ECO:0008006" key="5">
    <source>
        <dbReference type="Google" id="ProtNLM"/>
    </source>
</evidence>
<dbReference type="InterPro" id="IPR013762">
    <property type="entry name" value="Integrase-like_cat_sf"/>
</dbReference>
<dbReference type="InterPro" id="IPR011010">
    <property type="entry name" value="DNA_brk_join_enz"/>
</dbReference>
<dbReference type="SUPFAM" id="SSF56349">
    <property type="entry name" value="DNA breaking-rejoining enzymes"/>
    <property type="match status" value="1"/>
</dbReference>
<comment type="caution">
    <text evidence="3">The sequence shown here is derived from an EMBL/GenBank/DDBJ whole genome shotgun (WGS) entry which is preliminary data.</text>
</comment>
<dbReference type="Proteomes" id="UP000077262">
    <property type="component" value="Unassembled WGS sequence"/>
</dbReference>
<protein>
    <recommendedName>
        <fullName evidence="5">Integrase</fullName>
    </recommendedName>
</protein>